<dbReference type="InterPro" id="IPR037066">
    <property type="entry name" value="Plug_dom_sf"/>
</dbReference>
<evidence type="ECO:0000256" key="8">
    <source>
        <dbReference type="PROSITE-ProRule" id="PRU01360"/>
    </source>
</evidence>
<name>A0A7K1Y2M8_9SPHI</name>
<dbReference type="InterPro" id="IPR023996">
    <property type="entry name" value="TonB-dep_OMP_SusC/RagA"/>
</dbReference>
<comment type="caution">
    <text evidence="13">The sequence shown here is derived from an EMBL/GenBank/DDBJ whole genome shotgun (WGS) entry which is preliminary data.</text>
</comment>
<dbReference type="NCBIfam" id="TIGR04057">
    <property type="entry name" value="SusC_RagA_signa"/>
    <property type="match status" value="1"/>
</dbReference>
<keyword evidence="10" id="KW-0732">Signal</keyword>
<keyword evidence="2 8" id="KW-0813">Transport</keyword>
<dbReference type="Proteomes" id="UP000451233">
    <property type="component" value="Unassembled WGS sequence"/>
</dbReference>
<comment type="subcellular location">
    <subcellularLocation>
        <location evidence="1 8">Cell outer membrane</location>
        <topology evidence="1 8">Multi-pass membrane protein</topology>
    </subcellularLocation>
</comment>
<evidence type="ECO:0000256" key="1">
    <source>
        <dbReference type="ARBA" id="ARBA00004571"/>
    </source>
</evidence>
<reference evidence="13 14" key="1">
    <citation type="submission" date="2019-11" db="EMBL/GenBank/DDBJ databases">
        <title>Pedobacter sp. HMF7056 Genome sequencing and assembly.</title>
        <authorList>
            <person name="Kang H."/>
            <person name="Kim H."/>
            <person name="Joh K."/>
        </authorList>
    </citation>
    <scope>NUCLEOTIDE SEQUENCE [LARGE SCALE GENOMIC DNA]</scope>
    <source>
        <strain evidence="13 14">HMF7056</strain>
    </source>
</reference>
<keyword evidence="14" id="KW-1185">Reference proteome</keyword>
<evidence type="ECO:0000256" key="5">
    <source>
        <dbReference type="ARBA" id="ARBA00023077"/>
    </source>
</evidence>
<gene>
    <name evidence="13" type="ORF">GS398_18720</name>
</gene>
<dbReference type="InterPro" id="IPR012910">
    <property type="entry name" value="Plug_dom"/>
</dbReference>
<organism evidence="13 14">
    <name type="scientific">Hufsiella ginkgonis</name>
    <dbReference type="NCBI Taxonomy" id="2695274"/>
    <lineage>
        <taxon>Bacteria</taxon>
        <taxon>Pseudomonadati</taxon>
        <taxon>Bacteroidota</taxon>
        <taxon>Sphingobacteriia</taxon>
        <taxon>Sphingobacteriales</taxon>
        <taxon>Sphingobacteriaceae</taxon>
        <taxon>Hufsiella</taxon>
    </lineage>
</organism>
<feature type="domain" description="TonB-dependent receptor plug" evidence="12">
    <location>
        <begin position="143"/>
        <end position="262"/>
    </location>
</feature>
<dbReference type="Pfam" id="PF13715">
    <property type="entry name" value="CarbopepD_reg_2"/>
    <property type="match status" value="1"/>
</dbReference>
<evidence type="ECO:0000259" key="12">
    <source>
        <dbReference type="Pfam" id="PF07715"/>
    </source>
</evidence>
<keyword evidence="6 8" id="KW-0472">Membrane</keyword>
<evidence type="ECO:0000256" key="9">
    <source>
        <dbReference type="RuleBase" id="RU003357"/>
    </source>
</evidence>
<dbReference type="SUPFAM" id="SSF56935">
    <property type="entry name" value="Porins"/>
    <property type="match status" value="1"/>
</dbReference>
<dbReference type="EMBL" id="WVHS01000004">
    <property type="protein sequence ID" value="MXV17338.1"/>
    <property type="molecule type" value="Genomic_DNA"/>
</dbReference>
<evidence type="ECO:0000313" key="14">
    <source>
        <dbReference type="Proteomes" id="UP000451233"/>
    </source>
</evidence>
<keyword evidence="7 8" id="KW-0998">Cell outer membrane</keyword>
<dbReference type="Gene3D" id="2.40.170.20">
    <property type="entry name" value="TonB-dependent receptor, beta-barrel domain"/>
    <property type="match status" value="1"/>
</dbReference>
<dbReference type="Pfam" id="PF00593">
    <property type="entry name" value="TonB_dep_Rec_b-barrel"/>
    <property type="match status" value="1"/>
</dbReference>
<dbReference type="PROSITE" id="PS52016">
    <property type="entry name" value="TONB_DEPENDENT_REC_3"/>
    <property type="match status" value="1"/>
</dbReference>
<evidence type="ECO:0000256" key="10">
    <source>
        <dbReference type="SAM" id="SignalP"/>
    </source>
</evidence>
<accession>A0A7K1Y2M8</accession>
<evidence type="ECO:0000256" key="7">
    <source>
        <dbReference type="ARBA" id="ARBA00023237"/>
    </source>
</evidence>
<dbReference type="InterPro" id="IPR000531">
    <property type="entry name" value="Beta-barrel_TonB"/>
</dbReference>
<comment type="similarity">
    <text evidence="8 9">Belongs to the TonB-dependent receptor family.</text>
</comment>
<dbReference type="InterPro" id="IPR023997">
    <property type="entry name" value="TonB-dep_OMP_SusC/RagA_CS"/>
</dbReference>
<dbReference type="Gene3D" id="2.60.40.1120">
    <property type="entry name" value="Carboxypeptidase-like, regulatory domain"/>
    <property type="match status" value="1"/>
</dbReference>
<dbReference type="GO" id="GO:0009279">
    <property type="term" value="C:cell outer membrane"/>
    <property type="evidence" value="ECO:0007669"/>
    <property type="project" value="UniProtKB-SubCell"/>
</dbReference>
<dbReference type="InterPro" id="IPR039426">
    <property type="entry name" value="TonB-dep_rcpt-like"/>
</dbReference>
<keyword evidence="5 9" id="KW-0798">TonB box</keyword>
<evidence type="ECO:0000256" key="3">
    <source>
        <dbReference type="ARBA" id="ARBA00022452"/>
    </source>
</evidence>
<evidence type="ECO:0000256" key="6">
    <source>
        <dbReference type="ARBA" id="ARBA00023136"/>
    </source>
</evidence>
<keyword evidence="3 8" id="KW-1134">Transmembrane beta strand</keyword>
<sequence length="1070" mass="116571">MHIFTLTVKRTILPAIIIWAASGSLYAQQDSVARAAADSVAAVRKDESRTKASGTVTESSTGKPLPGISISVPGYSASITNANGEFKVSVPDYQAVIVITGQGYQTKEVALKGRKEVRISLFEENYNSVYAAAQLPYATKPLNHIPVAVTNIDVADSWQRSSESPDTYLQGRVPGLDVTRRSGTPGIGANLLLRGYNSLYATNQPAIFVDGILYDNSNYGVSLISGHSSNPLANIDIKDIDNISVLKDAAASAYGTKGANGVILITTARAKEQATRIDFSAYGGFNFKPSNLPVMGISDYRIYLSDLLKSASLTSAQIQSLPFMNDDTNPATNPNYFRYHYNTNWQDQVMSNSFNNNYYLKITGGDNIATYGLSVGYLKNEGITDQTDLSRYQTRFNADLNLSAKLKGTANLSFVSNEQALKNQGIANKTNPLYLGLVKAPFLPIQDVSESGAVSPNYAGVDIFNVSNPVAVINNMQANDKNYRFQGSVGFDYAVNKALGVKVLMGVTYDKVRENIFVPNKGIVPDTLSAAVALNQSGSNVERLYSLFSDARLTYAKTFNNMHNLSANAGFRFNDNSRETDYGLGYNSATDDYVSVTNGQALLRRVSGDNGKWRSINSYLNADYELKNKYFLSFNLAVDGSSRFGKEASAPLTIGGNQLAVLPSIAAGWLLSSESFLADSRTIESLKLRASYGLTANDDIGNYSARQYYVTQNFLGSQGLVRGNLANPALKWETVKKLNAGIDASFLGERLGVTVDVFRNTTSDMLVYEPVNNFSGFTSVLTNNGGMKSHGAELNLNGRLINKVLKWDAAFNISAYRNEVTRIPNDRLTTEYAGATILTQKGMAPNLFYGYKTNGVYASDAEAASAGLSSRTSGGVVTAFKGGDVRFVNTNGDSFIDEQDMQVIGNPNPDFTGMFSNAFSWKRFSMDAILTFSSGNDIYNYVRRGLESMNGFQNQTEVVLNRWKANGQVTNTPRVQYGDPVGNARFSDRWIEDGSYIRLRTISVSYDVPFKAKGFKYAKVYLTGNNVLTASKYLGFDPEFSASGSVFNRGVDTGLEPQFRSVQLGIRVGL</sequence>
<proteinExistence type="inferred from homology"/>
<protein>
    <submittedName>
        <fullName evidence="13">SusC/RagA family TonB-linked outer membrane protein</fullName>
    </submittedName>
</protein>
<evidence type="ECO:0000256" key="4">
    <source>
        <dbReference type="ARBA" id="ARBA00022692"/>
    </source>
</evidence>
<dbReference type="SUPFAM" id="SSF49464">
    <property type="entry name" value="Carboxypeptidase regulatory domain-like"/>
    <property type="match status" value="1"/>
</dbReference>
<dbReference type="AlphaFoldDB" id="A0A7K1Y2M8"/>
<dbReference type="InterPro" id="IPR008969">
    <property type="entry name" value="CarboxyPept-like_regulatory"/>
</dbReference>
<feature type="domain" description="TonB-dependent receptor-like beta-barrel" evidence="11">
    <location>
        <begin position="474"/>
        <end position="1027"/>
    </location>
</feature>
<feature type="signal peptide" evidence="10">
    <location>
        <begin position="1"/>
        <end position="27"/>
    </location>
</feature>
<dbReference type="NCBIfam" id="TIGR04056">
    <property type="entry name" value="OMP_RagA_SusC"/>
    <property type="match status" value="1"/>
</dbReference>
<evidence type="ECO:0000259" key="11">
    <source>
        <dbReference type="Pfam" id="PF00593"/>
    </source>
</evidence>
<dbReference type="RefSeq" id="WP_160908324.1">
    <property type="nucleotide sequence ID" value="NZ_WVHS01000004.1"/>
</dbReference>
<keyword evidence="4 8" id="KW-0812">Transmembrane</keyword>
<feature type="chain" id="PRO_5029772775" evidence="10">
    <location>
        <begin position="28"/>
        <end position="1070"/>
    </location>
</feature>
<dbReference type="Pfam" id="PF07715">
    <property type="entry name" value="Plug"/>
    <property type="match status" value="1"/>
</dbReference>
<dbReference type="InterPro" id="IPR036942">
    <property type="entry name" value="Beta-barrel_TonB_sf"/>
</dbReference>
<dbReference type="Gene3D" id="2.170.130.10">
    <property type="entry name" value="TonB-dependent receptor, plug domain"/>
    <property type="match status" value="1"/>
</dbReference>
<evidence type="ECO:0000313" key="13">
    <source>
        <dbReference type="EMBL" id="MXV17338.1"/>
    </source>
</evidence>
<evidence type="ECO:0000256" key="2">
    <source>
        <dbReference type="ARBA" id="ARBA00022448"/>
    </source>
</evidence>